<name>A0A523ULL2_UNCAE</name>
<evidence type="ECO:0000256" key="10">
    <source>
        <dbReference type="ARBA" id="ARBA00048954"/>
    </source>
</evidence>
<dbReference type="GO" id="GO:0005829">
    <property type="term" value="C:cytosol"/>
    <property type="evidence" value="ECO:0007669"/>
    <property type="project" value="TreeGrafter"/>
</dbReference>
<dbReference type="InterPro" id="IPR027417">
    <property type="entry name" value="P-loop_NTPase"/>
</dbReference>
<keyword evidence="6 12" id="KW-0347">Helicase</keyword>
<evidence type="ECO:0000256" key="1">
    <source>
        <dbReference type="ARBA" id="ARBA00008428"/>
    </source>
</evidence>
<dbReference type="Proteomes" id="UP000320679">
    <property type="component" value="Unassembled WGS sequence"/>
</dbReference>
<evidence type="ECO:0000256" key="2">
    <source>
        <dbReference type="ARBA" id="ARBA00022515"/>
    </source>
</evidence>
<dbReference type="GO" id="GO:0006269">
    <property type="term" value="P:DNA replication, synthesis of primer"/>
    <property type="evidence" value="ECO:0007669"/>
    <property type="project" value="UniProtKB-UniRule"/>
</dbReference>
<dbReference type="PANTHER" id="PTHR30153">
    <property type="entry name" value="REPLICATIVE DNA HELICASE DNAB"/>
    <property type="match status" value="1"/>
</dbReference>
<proteinExistence type="inferred from homology"/>
<evidence type="ECO:0000256" key="11">
    <source>
        <dbReference type="NCBIfam" id="TIGR00665"/>
    </source>
</evidence>
<dbReference type="PROSITE" id="PS51199">
    <property type="entry name" value="SF4_HELICASE"/>
    <property type="match status" value="1"/>
</dbReference>
<dbReference type="NCBIfam" id="NF004384">
    <property type="entry name" value="PRK05748.1"/>
    <property type="match status" value="1"/>
</dbReference>
<evidence type="ECO:0000313" key="15">
    <source>
        <dbReference type="Proteomes" id="UP000320679"/>
    </source>
</evidence>
<dbReference type="InterPro" id="IPR016136">
    <property type="entry name" value="DNA_helicase_N/primase_C"/>
</dbReference>
<dbReference type="Gene3D" id="3.40.50.300">
    <property type="entry name" value="P-loop containing nucleotide triphosphate hydrolases"/>
    <property type="match status" value="1"/>
</dbReference>
<reference evidence="14 15" key="1">
    <citation type="submission" date="2019-03" db="EMBL/GenBank/DDBJ databases">
        <title>Metabolic potential of uncultured bacteria and archaea associated with petroleum seepage in deep-sea sediments.</title>
        <authorList>
            <person name="Dong X."/>
            <person name="Hubert C."/>
        </authorList>
    </citation>
    <scope>NUCLEOTIDE SEQUENCE [LARGE SCALE GENOMIC DNA]</scope>
    <source>
        <strain evidence="14">E29_bin78</strain>
    </source>
</reference>
<dbReference type="GO" id="GO:0003677">
    <property type="term" value="F:DNA binding"/>
    <property type="evidence" value="ECO:0007669"/>
    <property type="project" value="UniProtKB-UniRule"/>
</dbReference>
<comment type="similarity">
    <text evidence="1 12">Belongs to the helicase family. DnaB subfamily.</text>
</comment>
<organism evidence="14 15">
    <name type="scientific">Aerophobetes bacterium</name>
    <dbReference type="NCBI Taxonomy" id="2030807"/>
    <lineage>
        <taxon>Bacteria</taxon>
        <taxon>Candidatus Aerophobota</taxon>
    </lineage>
</organism>
<keyword evidence="9" id="KW-0413">Isomerase</keyword>
<comment type="function">
    <text evidence="12">The main replicative DNA helicase, it participates in initiation and elongation during chromosome replication. Travels ahead of the DNA replisome, separating dsDNA into templates for DNA synthesis. A processive ATP-dependent 5'-3' DNA helicase it has DNA-dependent ATPase activity.</text>
</comment>
<dbReference type="GO" id="GO:1990077">
    <property type="term" value="C:primosome complex"/>
    <property type="evidence" value="ECO:0007669"/>
    <property type="project" value="UniProtKB-UniRule"/>
</dbReference>
<dbReference type="SMART" id="SM00382">
    <property type="entry name" value="AAA"/>
    <property type="match status" value="1"/>
</dbReference>
<sequence>MRAKTVPLSQLEKVPPQNLEAERAVLGAMLLEKETIPKVLQIITNSKSFYSEVHALIYEGIASLFNENKPIDILALKEDFHKKGKLKEVGGASYLADLVNSVPTTVNVAYYAQIVKEKHILRDLLKTADFIRSLSYDDSQDLDILLDKAQSSIFDITQQRVQTPYRHIKDVLTETFEHIEALYERKEHITGIPTGFAQLDRLTSGFQPSDLVVIAGRPSIGKTSFALNIAEYAGIEAKIPLVIFSLESAKEQLVERLLCSEARVDSHKLRTGFLSEDDWSRLTDAAGVLAEAPIYIDDSANINVLEIRAKARQLKAEHDIKMAIIDYLQLMEGDRRAENRQQQISEISRSLKALAKELNITVVAISQLSRAVEQREDKRPRLSDLRESGAIEQDADLVLSLYREYYYSRSSDDEGKAEVIISKQRRGPTDKLDLIFISEYTRFENPELGEI</sequence>
<keyword evidence="4 12" id="KW-0547">Nucleotide-binding</keyword>
<evidence type="ECO:0000256" key="4">
    <source>
        <dbReference type="ARBA" id="ARBA00022741"/>
    </source>
</evidence>
<keyword evidence="7 12" id="KW-0067">ATP-binding</keyword>
<keyword evidence="3 12" id="KW-0235">DNA replication</keyword>
<dbReference type="Pfam" id="PF00772">
    <property type="entry name" value="DnaB"/>
    <property type="match status" value="1"/>
</dbReference>
<dbReference type="AlphaFoldDB" id="A0A523ULL2"/>
<dbReference type="Pfam" id="PF03796">
    <property type="entry name" value="DnaB_C"/>
    <property type="match status" value="1"/>
</dbReference>
<keyword evidence="5 12" id="KW-0378">Hydrolase</keyword>
<dbReference type="Gene3D" id="1.10.860.10">
    <property type="entry name" value="DNAb Helicase, Chain A"/>
    <property type="match status" value="1"/>
</dbReference>
<dbReference type="InterPro" id="IPR003593">
    <property type="entry name" value="AAA+_ATPase"/>
</dbReference>
<evidence type="ECO:0000256" key="7">
    <source>
        <dbReference type="ARBA" id="ARBA00022840"/>
    </source>
</evidence>
<dbReference type="SUPFAM" id="SSF52540">
    <property type="entry name" value="P-loop containing nucleoside triphosphate hydrolases"/>
    <property type="match status" value="1"/>
</dbReference>
<evidence type="ECO:0000256" key="5">
    <source>
        <dbReference type="ARBA" id="ARBA00022801"/>
    </source>
</evidence>
<dbReference type="PANTHER" id="PTHR30153:SF2">
    <property type="entry name" value="REPLICATIVE DNA HELICASE"/>
    <property type="match status" value="1"/>
</dbReference>
<evidence type="ECO:0000256" key="3">
    <source>
        <dbReference type="ARBA" id="ARBA00022705"/>
    </source>
</evidence>
<dbReference type="FunFam" id="1.10.860.10:FF:000001">
    <property type="entry name" value="Replicative DNA helicase"/>
    <property type="match status" value="1"/>
</dbReference>
<dbReference type="FunFam" id="3.40.50.300:FF:000076">
    <property type="entry name" value="Replicative DNA helicase"/>
    <property type="match status" value="1"/>
</dbReference>
<evidence type="ECO:0000256" key="6">
    <source>
        <dbReference type="ARBA" id="ARBA00022806"/>
    </source>
</evidence>
<evidence type="ECO:0000256" key="12">
    <source>
        <dbReference type="RuleBase" id="RU362085"/>
    </source>
</evidence>
<dbReference type="EC" id="5.6.2.3" evidence="11 12"/>
<gene>
    <name evidence="14" type="primary">dnaB</name>
    <name evidence="14" type="ORF">E3J59_06815</name>
</gene>
<keyword evidence="8 12" id="KW-0238">DNA-binding</keyword>
<comment type="catalytic activity">
    <reaction evidence="10 12">
        <text>ATP + H2O = ADP + phosphate + H(+)</text>
        <dbReference type="Rhea" id="RHEA:13065"/>
        <dbReference type="ChEBI" id="CHEBI:15377"/>
        <dbReference type="ChEBI" id="CHEBI:15378"/>
        <dbReference type="ChEBI" id="CHEBI:30616"/>
        <dbReference type="ChEBI" id="CHEBI:43474"/>
        <dbReference type="ChEBI" id="CHEBI:456216"/>
        <dbReference type="EC" id="5.6.2.3"/>
    </reaction>
</comment>
<dbReference type="EMBL" id="SOJK01000282">
    <property type="protein sequence ID" value="TET43201.1"/>
    <property type="molecule type" value="Genomic_DNA"/>
</dbReference>
<accession>A0A523ULL2</accession>
<dbReference type="GO" id="GO:0016887">
    <property type="term" value="F:ATP hydrolysis activity"/>
    <property type="evidence" value="ECO:0007669"/>
    <property type="project" value="RHEA"/>
</dbReference>
<evidence type="ECO:0000313" key="14">
    <source>
        <dbReference type="EMBL" id="TET43201.1"/>
    </source>
</evidence>
<dbReference type="CDD" id="cd00984">
    <property type="entry name" value="DnaB_C"/>
    <property type="match status" value="1"/>
</dbReference>
<evidence type="ECO:0000256" key="8">
    <source>
        <dbReference type="ARBA" id="ARBA00023125"/>
    </source>
</evidence>
<evidence type="ECO:0000259" key="13">
    <source>
        <dbReference type="PROSITE" id="PS51199"/>
    </source>
</evidence>
<dbReference type="InterPro" id="IPR007694">
    <property type="entry name" value="DNA_helicase_DnaB-like_C"/>
</dbReference>
<protein>
    <recommendedName>
        <fullName evidence="11 12">Replicative DNA helicase</fullName>
        <ecNumber evidence="11 12">5.6.2.3</ecNumber>
    </recommendedName>
</protein>
<comment type="caution">
    <text evidence="14">The sequence shown here is derived from an EMBL/GenBank/DDBJ whole genome shotgun (WGS) entry which is preliminary data.</text>
</comment>
<feature type="domain" description="SF4 helicase" evidence="13">
    <location>
        <begin position="185"/>
        <end position="450"/>
    </location>
</feature>
<evidence type="ECO:0000256" key="9">
    <source>
        <dbReference type="ARBA" id="ARBA00023235"/>
    </source>
</evidence>
<keyword evidence="2 12" id="KW-0639">Primosome</keyword>
<dbReference type="SUPFAM" id="SSF48024">
    <property type="entry name" value="N-terminal domain of DnaB helicase"/>
    <property type="match status" value="1"/>
</dbReference>
<dbReference type="GO" id="GO:0043139">
    <property type="term" value="F:5'-3' DNA helicase activity"/>
    <property type="evidence" value="ECO:0007669"/>
    <property type="project" value="UniProtKB-EC"/>
</dbReference>
<dbReference type="GO" id="GO:0005524">
    <property type="term" value="F:ATP binding"/>
    <property type="evidence" value="ECO:0007669"/>
    <property type="project" value="UniProtKB-UniRule"/>
</dbReference>
<dbReference type="NCBIfam" id="TIGR00665">
    <property type="entry name" value="DnaB"/>
    <property type="match status" value="1"/>
</dbReference>
<dbReference type="InterPro" id="IPR036185">
    <property type="entry name" value="DNA_heli_DnaB-like_N_sf"/>
</dbReference>
<dbReference type="InterPro" id="IPR007693">
    <property type="entry name" value="DNA_helicase_DnaB-like_N"/>
</dbReference>
<dbReference type="GO" id="GO:0042802">
    <property type="term" value="F:identical protein binding"/>
    <property type="evidence" value="ECO:0007669"/>
    <property type="project" value="UniProtKB-ARBA"/>
</dbReference>
<dbReference type="InterPro" id="IPR007692">
    <property type="entry name" value="DNA_helicase_DnaB"/>
</dbReference>